<name>A0A9Q1EPV6_SYNKA</name>
<evidence type="ECO:0000313" key="2">
    <source>
        <dbReference type="EMBL" id="KAJ8342745.1"/>
    </source>
</evidence>
<comment type="caution">
    <text evidence="2">The sequence shown here is derived from an EMBL/GenBank/DDBJ whole genome shotgun (WGS) entry which is preliminary data.</text>
</comment>
<proteinExistence type="predicted"/>
<accession>A0A9Q1EPV6</accession>
<dbReference type="AlphaFoldDB" id="A0A9Q1EPV6"/>
<keyword evidence="3" id="KW-1185">Reference proteome</keyword>
<evidence type="ECO:0000256" key="1">
    <source>
        <dbReference type="SAM" id="MobiDB-lite"/>
    </source>
</evidence>
<protein>
    <submittedName>
        <fullName evidence="2">Uncharacterized protein</fullName>
    </submittedName>
</protein>
<organism evidence="2 3">
    <name type="scientific">Synaphobranchus kaupii</name>
    <name type="common">Kaup's arrowtooth eel</name>
    <dbReference type="NCBI Taxonomy" id="118154"/>
    <lineage>
        <taxon>Eukaryota</taxon>
        <taxon>Metazoa</taxon>
        <taxon>Chordata</taxon>
        <taxon>Craniata</taxon>
        <taxon>Vertebrata</taxon>
        <taxon>Euteleostomi</taxon>
        <taxon>Actinopterygii</taxon>
        <taxon>Neopterygii</taxon>
        <taxon>Teleostei</taxon>
        <taxon>Anguilliformes</taxon>
        <taxon>Synaphobranchidae</taxon>
        <taxon>Synaphobranchus</taxon>
    </lineage>
</organism>
<reference evidence="2" key="1">
    <citation type="journal article" date="2023" name="Science">
        <title>Genome structures resolve the early diversification of teleost fishes.</title>
        <authorList>
            <person name="Parey E."/>
            <person name="Louis A."/>
            <person name="Montfort J."/>
            <person name="Bouchez O."/>
            <person name="Roques C."/>
            <person name="Iampietro C."/>
            <person name="Lluch J."/>
            <person name="Castinel A."/>
            <person name="Donnadieu C."/>
            <person name="Desvignes T."/>
            <person name="Floi Bucao C."/>
            <person name="Jouanno E."/>
            <person name="Wen M."/>
            <person name="Mejri S."/>
            <person name="Dirks R."/>
            <person name="Jansen H."/>
            <person name="Henkel C."/>
            <person name="Chen W.J."/>
            <person name="Zahm M."/>
            <person name="Cabau C."/>
            <person name="Klopp C."/>
            <person name="Thompson A.W."/>
            <person name="Robinson-Rechavi M."/>
            <person name="Braasch I."/>
            <person name="Lecointre G."/>
            <person name="Bobe J."/>
            <person name="Postlethwait J.H."/>
            <person name="Berthelot C."/>
            <person name="Roest Crollius H."/>
            <person name="Guiguen Y."/>
        </authorList>
    </citation>
    <scope>NUCLEOTIDE SEQUENCE</scope>
    <source>
        <strain evidence="2">WJC10195</strain>
    </source>
</reference>
<dbReference type="Proteomes" id="UP001152622">
    <property type="component" value="Chromosome 14"/>
</dbReference>
<gene>
    <name evidence="2" type="ORF">SKAU_G00326730</name>
</gene>
<dbReference type="EMBL" id="JAINUF010000014">
    <property type="protein sequence ID" value="KAJ8342745.1"/>
    <property type="molecule type" value="Genomic_DNA"/>
</dbReference>
<feature type="region of interest" description="Disordered" evidence="1">
    <location>
        <begin position="233"/>
        <end position="282"/>
    </location>
</feature>
<dbReference type="OrthoDB" id="3066195at2759"/>
<evidence type="ECO:0000313" key="3">
    <source>
        <dbReference type="Proteomes" id="UP001152622"/>
    </source>
</evidence>
<feature type="compositionally biased region" description="Basic and acidic residues" evidence="1">
    <location>
        <begin position="233"/>
        <end position="253"/>
    </location>
</feature>
<sequence length="327" mass="36563">MVVKMEKKLHVTIQRGQSLLLLEKCVQCCTLYHCPFCKPKVFKPTVHSKLLKHLEAHKNRAVQYKEYTIYKCNLDCKPQPHFHCAGCLSLFEKKKRIMEHMLKCEGTLNAEGDNVSEDEAECHPVSEDEMECHPVSEDEAGGHPVLEGNVTIAHKVPQVTRHKANQKKAEVRKTGKGPETPAFTLAEELGLQHNANRPLVEGIPGGTCSEPLAGCSSSYIGVTGHYITLLPPLERDSDDHSHCETRSTDSHLDEDSDPSSSQERANSAAGATGGSCREGPTGNIKALYRRYLKKEMENRDQEMAYRALKMRKLGKEIVLLDKHLDKQ</sequence>